<evidence type="ECO:0000313" key="31">
    <source>
        <dbReference type="Proteomes" id="UP001274896"/>
    </source>
</evidence>
<feature type="domain" description="Ig-like" evidence="28">
    <location>
        <begin position="2441"/>
        <end position="2534"/>
    </location>
</feature>
<feature type="compositionally biased region" description="Polar residues" evidence="24">
    <location>
        <begin position="4356"/>
        <end position="4367"/>
    </location>
</feature>
<dbReference type="GO" id="GO:0005516">
    <property type="term" value="F:calmodulin binding"/>
    <property type="evidence" value="ECO:0007669"/>
    <property type="project" value="UniProtKB-KW"/>
</dbReference>
<dbReference type="Pfam" id="PF22697">
    <property type="entry name" value="SOS1_NGEF_PH"/>
    <property type="match status" value="1"/>
</dbReference>
<dbReference type="FunFam" id="2.60.40.10:FF:000866">
    <property type="entry name" value="Obscurin, cytoskeletal calmodulin and titin-interacting RhoGEF"/>
    <property type="match status" value="1"/>
</dbReference>
<evidence type="ECO:0000256" key="19">
    <source>
        <dbReference type="ARBA" id="ARBA00023242"/>
    </source>
</evidence>
<dbReference type="FunFam" id="2.60.40.10:FF:000107">
    <property type="entry name" value="Myosin, light chain kinase a"/>
    <property type="match status" value="2"/>
</dbReference>
<dbReference type="SMART" id="SM00060">
    <property type="entry name" value="FN3"/>
    <property type="match status" value="1"/>
</dbReference>
<feature type="domain" description="DH" evidence="27">
    <location>
        <begin position="3504"/>
        <end position="3688"/>
    </location>
</feature>
<dbReference type="SMART" id="SM00408">
    <property type="entry name" value="IGc2"/>
    <property type="match status" value="24"/>
</dbReference>
<evidence type="ECO:0000256" key="12">
    <source>
        <dbReference type="ARBA" id="ARBA00022737"/>
    </source>
</evidence>
<dbReference type="InterPro" id="IPR036179">
    <property type="entry name" value="Ig-like_dom_sf"/>
</dbReference>
<dbReference type="EMBL" id="JAUCMX010000003">
    <property type="protein sequence ID" value="KAK3551464.1"/>
    <property type="molecule type" value="Genomic_DNA"/>
</dbReference>
<dbReference type="InterPro" id="IPR036116">
    <property type="entry name" value="FN3_sf"/>
</dbReference>
<dbReference type="CDD" id="cd20971">
    <property type="entry name" value="IgI_1_Titin-A168_like"/>
    <property type="match status" value="1"/>
</dbReference>
<keyword evidence="12" id="KW-0677">Repeat</keyword>
<dbReference type="InterPro" id="IPR003599">
    <property type="entry name" value="Ig_sub"/>
</dbReference>
<dbReference type="InterPro" id="IPR001849">
    <property type="entry name" value="PH_domain"/>
</dbReference>
<dbReference type="CDD" id="cd23767">
    <property type="entry name" value="IQCD"/>
    <property type="match status" value="1"/>
</dbReference>
<evidence type="ECO:0000256" key="22">
    <source>
        <dbReference type="ARBA" id="ARBA00048679"/>
    </source>
</evidence>
<name>A0AAE0VDJ4_9TELE</name>
<keyword evidence="18" id="KW-1015">Disulfide bond</keyword>
<comment type="cofactor">
    <cofactor evidence="1">
        <name>Mg(2+)</name>
        <dbReference type="ChEBI" id="CHEBI:18420"/>
    </cofactor>
</comment>
<feature type="compositionally biased region" description="Acidic residues" evidence="24">
    <location>
        <begin position="2858"/>
        <end position="2870"/>
    </location>
</feature>
<dbReference type="FunFam" id="2.30.29.30:FF:000197">
    <property type="entry name" value="obscurin isoform X5"/>
    <property type="match status" value="1"/>
</dbReference>
<evidence type="ECO:0000256" key="11">
    <source>
        <dbReference type="ARBA" id="ARBA00022723"/>
    </source>
</evidence>
<feature type="domain" description="Ig-like" evidence="28">
    <location>
        <begin position="3861"/>
        <end position="3950"/>
    </location>
</feature>
<dbReference type="InterPro" id="IPR055251">
    <property type="entry name" value="SOS1_NGEF_PH"/>
</dbReference>
<evidence type="ECO:0000259" key="27">
    <source>
        <dbReference type="PROSITE" id="PS50010"/>
    </source>
</evidence>
<keyword evidence="13" id="KW-0547">Nucleotide-binding</keyword>
<dbReference type="PROSITE" id="PS50835">
    <property type="entry name" value="IG_LIKE"/>
    <property type="match status" value="27"/>
</dbReference>
<dbReference type="GO" id="GO:0055013">
    <property type="term" value="P:cardiac muscle cell development"/>
    <property type="evidence" value="ECO:0007669"/>
    <property type="project" value="UniProtKB-ARBA"/>
</dbReference>
<feature type="domain" description="Ig-like" evidence="28">
    <location>
        <begin position="902"/>
        <end position="973"/>
    </location>
</feature>
<dbReference type="PANTHER" id="PTHR35971">
    <property type="entry name" value="SI:DKEY-31G6.6"/>
    <property type="match status" value="1"/>
</dbReference>
<feature type="domain" description="Ig-like" evidence="28">
    <location>
        <begin position="1717"/>
        <end position="1802"/>
    </location>
</feature>
<dbReference type="FunFam" id="2.60.40.10:FF:000148">
    <property type="entry name" value="titin isoform X1"/>
    <property type="match status" value="1"/>
</dbReference>
<feature type="domain" description="Ig-like" evidence="28">
    <location>
        <begin position="1900"/>
        <end position="1984"/>
    </location>
</feature>
<dbReference type="InterPro" id="IPR000219">
    <property type="entry name" value="DH_dom"/>
</dbReference>
<evidence type="ECO:0000256" key="13">
    <source>
        <dbReference type="ARBA" id="ARBA00022741"/>
    </source>
</evidence>
<evidence type="ECO:0000259" key="25">
    <source>
        <dbReference type="PROSITE" id="PS50002"/>
    </source>
</evidence>
<evidence type="ECO:0000256" key="10">
    <source>
        <dbReference type="ARBA" id="ARBA00022679"/>
    </source>
</evidence>
<feature type="domain" description="Ig-like" evidence="28">
    <location>
        <begin position="1624"/>
        <end position="1699"/>
    </location>
</feature>
<dbReference type="FunFam" id="2.60.40.10:FF:000523">
    <property type="entry name" value="obscurin isoform X4"/>
    <property type="match status" value="1"/>
</dbReference>
<dbReference type="PROSITE" id="PS50853">
    <property type="entry name" value="FN3"/>
    <property type="match status" value="1"/>
</dbReference>
<gene>
    <name evidence="30" type="ORF">QTP70_017412</name>
</gene>
<dbReference type="Pfam" id="PF00612">
    <property type="entry name" value="IQ"/>
    <property type="match status" value="1"/>
</dbReference>
<feature type="domain" description="Ig-like" evidence="28">
    <location>
        <begin position="3092"/>
        <end position="3182"/>
    </location>
</feature>
<keyword evidence="9" id="KW-0597">Phosphoprotein</keyword>
<dbReference type="SUPFAM" id="SSF48726">
    <property type="entry name" value="Immunoglobulin"/>
    <property type="match status" value="33"/>
</dbReference>
<keyword evidence="19" id="KW-0539">Nucleus</keyword>
<dbReference type="GO" id="GO:0005085">
    <property type="term" value="F:guanyl-nucleotide exchange factor activity"/>
    <property type="evidence" value="ECO:0007669"/>
    <property type="project" value="InterPro"/>
</dbReference>
<dbReference type="Pfam" id="PF00047">
    <property type="entry name" value="ig"/>
    <property type="match status" value="1"/>
</dbReference>
<keyword evidence="11" id="KW-0479">Metal-binding</keyword>
<dbReference type="PROSITE" id="PS50096">
    <property type="entry name" value="IQ"/>
    <property type="match status" value="1"/>
</dbReference>
<dbReference type="InterPro" id="IPR013783">
    <property type="entry name" value="Ig-like_fold"/>
</dbReference>
<keyword evidence="15" id="KW-0067">ATP-binding</keyword>
<dbReference type="InterPro" id="IPR035899">
    <property type="entry name" value="DBL_dom_sf"/>
</dbReference>
<dbReference type="GO" id="GO:0003007">
    <property type="term" value="P:heart morphogenesis"/>
    <property type="evidence" value="ECO:0007669"/>
    <property type="project" value="UniProtKB-ARBA"/>
</dbReference>
<dbReference type="SUPFAM" id="SSF50044">
    <property type="entry name" value="SH3-domain"/>
    <property type="match status" value="1"/>
</dbReference>
<evidence type="ECO:0000256" key="14">
    <source>
        <dbReference type="ARBA" id="ARBA00022777"/>
    </source>
</evidence>
<evidence type="ECO:0000313" key="30">
    <source>
        <dbReference type="EMBL" id="KAK3551464.1"/>
    </source>
</evidence>
<evidence type="ECO:0000256" key="17">
    <source>
        <dbReference type="ARBA" id="ARBA00022860"/>
    </source>
</evidence>
<evidence type="ECO:0000256" key="1">
    <source>
        <dbReference type="ARBA" id="ARBA00001946"/>
    </source>
</evidence>
<dbReference type="EC" id="2.7.11.1" evidence="5"/>
<feature type="domain" description="Ig-like" evidence="28">
    <location>
        <begin position="347"/>
        <end position="431"/>
    </location>
</feature>
<feature type="domain" description="Fibronectin type-III" evidence="29">
    <location>
        <begin position="2354"/>
        <end position="2449"/>
    </location>
</feature>
<evidence type="ECO:0000259" key="29">
    <source>
        <dbReference type="PROSITE" id="PS50853"/>
    </source>
</evidence>
<feature type="domain" description="Ig-like" evidence="28">
    <location>
        <begin position="3954"/>
        <end position="4045"/>
    </location>
</feature>
<comment type="subcellular location">
    <subcellularLocation>
        <location evidence="3">Cytoplasm</location>
    </subcellularLocation>
    <subcellularLocation>
        <location evidence="2">Nucleus</location>
    </subcellularLocation>
</comment>
<keyword evidence="8" id="KW-0723">Serine/threonine-protein kinase</keyword>
<dbReference type="InterPro" id="IPR003598">
    <property type="entry name" value="Ig_sub2"/>
</dbReference>
<dbReference type="SUPFAM" id="SSF48065">
    <property type="entry name" value="DBL homology domain (DH-domain)"/>
    <property type="match status" value="1"/>
</dbReference>
<dbReference type="InterPro" id="IPR000048">
    <property type="entry name" value="IQ_motif_EF-hand-BS"/>
</dbReference>
<feature type="domain" description="Ig-like" evidence="28">
    <location>
        <begin position="255"/>
        <end position="340"/>
    </location>
</feature>
<keyword evidence="6 23" id="KW-0728">SH3 domain</keyword>
<dbReference type="FunFam" id="2.60.40.10:FF:000599">
    <property type="entry name" value="obscurin isoform X3"/>
    <property type="match status" value="1"/>
</dbReference>
<keyword evidence="7" id="KW-0963">Cytoplasm</keyword>
<dbReference type="PROSITE" id="PS50010">
    <property type="entry name" value="DH_2"/>
    <property type="match status" value="1"/>
</dbReference>
<feature type="domain" description="Ig-like" evidence="28">
    <location>
        <begin position="2079"/>
        <end position="2164"/>
    </location>
</feature>
<comment type="catalytic activity">
    <reaction evidence="22">
        <text>L-seryl-[protein] + ATP = O-phospho-L-seryl-[protein] + ADP + H(+)</text>
        <dbReference type="Rhea" id="RHEA:17989"/>
        <dbReference type="Rhea" id="RHEA-COMP:9863"/>
        <dbReference type="Rhea" id="RHEA-COMP:11604"/>
        <dbReference type="ChEBI" id="CHEBI:15378"/>
        <dbReference type="ChEBI" id="CHEBI:29999"/>
        <dbReference type="ChEBI" id="CHEBI:30616"/>
        <dbReference type="ChEBI" id="CHEBI:83421"/>
        <dbReference type="ChEBI" id="CHEBI:456216"/>
        <dbReference type="EC" id="2.7.11.1"/>
    </reaction>
</comment>
<dbReference type="SMART" id="SM00233">
    <property type="entry name" value="PH"/>
    <property type="match status" value="1"/>
</dbReference>
<dbReference type="FunFam" id="2.60.40.10:FF:000211">
    <property type="entry name" value="Obscurin-like protein 1"/>
    <property type="match status" value="1"/>
</dbReference>
<dbReference type="SMART" id="SM00409">
    <property type="entry name" value="IG"/>
    <property type="match status" value="33"/>
</dbReference>
<evidence type="ECO:0000256" key="23">
    <source>
        <dbReference type="PROSITE-ProRule" id="PRU00192"/>
    </source>
</evidence>
<dbReference type="InterPro" id="IPR001452">
    <property type="entry name" value="SH3_domain"/>
</dbReference>
<dbReference type="Proteomes" id="UP001274896">
    <property type="component" value="Unassembled WGS sequence"/>
</dbReference>
<dbReference type="CDD" id="cd12025">
    <property type="entry name" value="SH3_Obscurin_like"/>
    <property type="match status" value="1"/>
</dbReference>
<dbReference type="Gene3D" id="2.60.40.10">
    <property type="entry name" value="Immunoglobulins"/>
    <property type="match status" value="34"/>
</dbReference>
<feature type="region of interest" description="Disordered" evidence="24">
    <location>
        <begin position="2816"/>
        <end position="2876"/>
    </location>
</feature>
<comment type="catalytic activity">
    <reaction evidence="21">
        <text>L-threonyl-[protein] + ATP = O-phospho-L-threonyl-[protein] + ADP + H(+)</text>
        <dbReference type="Rhea" id="RHEA:46608"/>
        <dbReference type="Rhea" id="RHEA-COMP:11060"/>
        <dbReference type="Rhea" id="RHEA-COMP:11605"/>
        <dbReference type="ChEBI" id="CHEBI:15378"/>
        <dbReference type="ChEBI" id="CHEBI:30013"/>
        <dbReference type="ChEBI" id="CHEBI:30616"/>
        <dbReference type="ChEBI" id="CHEBI:61977"/>
        <dbReference type="ChEBI" id="CHEBI:456216"/>
        <dbReference type="EC" id="2.7.11.1"/>
    </reaction>
</comment>
<feature type="domain" description="Ig-like" evidence="28">
    <location>
        <begin position="2954"/>
        <end position="3043"/>
    </location>
</feature>
<comment type="caution">
    <text evidence="30">The sequence shown here is derived from an EMBL/GenBank/DDBJ whole genome shotgun (WGS) entry which is preliminary data.</text>
</comment>
<feature type="region of interest" description="Disordered" evidence="24">
    <location>
        <begin position="4156"/>
        <end position="4183"/>
    </location>
</feature>
<evidence type="ECO:0000259" key="28">
    <source>
        <dbReference type="PROSITE" id="PS50835"/>
    </source>
</evidence>
<dbReference type="Gene3D" id="2.30.29.30">
    <property type="entry name" value="Pleckstrin-homology domain (PH domain)/Phosphotyrosine-binding domain (PTB)"/>
    <property type="match status" value="1"/>
</dbReference>
<dbReference type="CDD" id="cd00096">
    <property type="entry name" value="Ig"/>
    <property type="match status" value="5"/>
</dbReference>
<evidence type="ECO:0000256" key="4">
    <source>
        <dbReference type="ARBA" id="ARBA00006692"/>
    </source>
</evidence>
<dbReference type="FunFam" id="2.60.40.10:FF:001066">
    <property type="entry name" value="Obscurin-like protein 1 isoform 3"/>
    <property type="match status" value="1"/>
</dbReference>
<feature type="domain" description="Ig-like" evidence="28">
    <location>
        <begin position="2717"/>
        <end position="2805"/>
    </location>
</feature>
<dbReference type="InterPro" id="IPR013098">
    <property type="entry name" value="Ig_I-set"/>
</dbReference>
<evidence type="ECO:0000256" key="7">
    <source>
        <dbReference type="ARBA" id="ARBA00022490"/>
    </source>
</evidence>
<evidence type="ECO:0000256" key="15">
    <source>
        <dbReference type="ARBA" id="ARBA00022840"/>
    </source>
</evidence>
<feature type="domain" description="Ig-like" evidence="28">
    <location>
        <begin position="526"/>
        <end position="610"/>
    </location>
</feature>
<evidence type="ECO:0000256" key="6">
    <source>
        <dbReference type="ARBA" id="ARBA00022443"/>
    </source>
</evidence>
<dbReference type="InterPro" id="IPR013151">
    <property type="entry name" value="Immunoglobulin_dom"/>
</dbReference>
<feature type="domain" description="Ig-like" evidence="28">
    <location>
        <begin position="1538"/>
        <end position="1622"/>
    </location>
</feature>
<dbReference type="Pfam" id="PF00621">
    <property type="entry name" value="RhoGEF"/>
    <property type="match status" value="1"/>
</dbReference>
<keyword evidence="17" id="KW-0112">Calmodulin-binding</keyword>
<evidence type="ECO:0000259" key="26">
    <source>
        <dbReference type="PROSITE" id="PS50003"/>
    </source>
</evidence>
<dbReference type="FunFam" id="2.60.40.10:FF:000380">
    <property type="entry name" value="obscurin isoform X3"/>
    <property type="match status" value="1"/>
</dbReference>
<reference evidence="30" key="1">
    <citation type="submission" date="2023-06" db="EMBL/GenBank/DDBJ databases">
        <title>Male Hemibagrus guttatus genome.</title>
        <authorList>
            <person name="Bian C."/>
        </authorList>
    </citation>
    <scope>NUCLEOTIDE SEQUENCE</scope>
    <source>
        <strain evidence="30">Male_cb2023</strain>
        <tissue evidence="30">Muscle</tissue>
    </source>
</reference>
<dbReference type="GO" id="GO:0005524">
    <property type="term" value="F:ATP binding"/>
    <property type="evidence" value="ECO:0007669"/>
    <property type="project" value="UniProtKB-KW"/>
</dbReference>
<dbReference type="GO" id="GO:0004674">
    <property type="term" value="F:protein serine/threonine kinase activity"/>
    <property type="evidence" value="ECO:0007669"/>
    <property type="project" value="UniProtKB-KW"/>
</dbReference>
<dbReference type="GO" id="GO:0005634">
    <property type="term" value="C:nucleus"/>
    <property type="evidence" value="ECO:0007669"/>
    <property type="project" value="UniProtKB-SubCell"/>
</dbReference>
<feature type="domain" description="Ig-like" evidence="28">
    <location>
        <begin position="3205"/>
        <end position="3299"/>
    </location>
</feature>
<keyword evidence="10" id="KW-0808">Transferase</keyword>
<dbReference type="InterPro" id="IPR003961">
    <property type="entry name" value="FN3_dom"/>
</dbReference>
<dbReference type="FunFam" id="2.60.40.10:FF:000050">
    <property type="entry name" value="Titin isoform B"/>
    <property type="match status" value="1"/>
</dbReference>
<comment type="similarity">
    <text evidence="4">Belongs to the protein kinase superfamily. CAMK Ser/Thr protein kinase family.</text>
</comment>
<dbReference type="FunFam" id="2.60.40.10:FF:000228">
    <property type="entry name" value="obscurin isoform X4"/>
    <property type="match status" value="2"/>
</dbReference>
<evidence type="ECO:0000256" key="21">
    <source>
        <dbReference type="ARBA" id="ARBA00047899"/>
    </source>
</evidence>
<dbReference type="InterPro" id="IPR052385">
    <property type="entry name" value="Obscurin/Obscurin-like_Reg"/>
</dbReference>
<dbReference type="SMART" id="SM00015">
    <property type="entry name" value="IQ"/>
    <property type="match status" value="1"/>
</dbReference>
<feature type="domain" description="Ig-like" evidence="28">
    <location>
        <begin position="435"/>
        <end position="521"/>
    </location>
</feature>
<feature type="domain" description="PH" evidence="26">
    <location>
        <begin position="3706"/>
        <end position="3815"/>
    </location>
</feature>
<evidence type="ECO:0000256" key="8">
    <source>
        <dbReference type="ARBA" id="ARBA00022527"/>
    </source>
</evidence>
<dbReference type="PANTHER" id="PTHR35971:SF5">
    <property type="entry name" value="OBSCURIN LIKE CYTOSKELETAL ADAPTOR 1"/>
    <property type="match status" value="1"/>
</dbReference>
<dbReference type="PROSITE" id="PS50002">
    <property type="entry name" value="SH3"/>
    <property type="match status" value="1"/>
</dbReference>
<dbReference type="InterPro" id="IPR011993">
    <property type="entry name" value="PH-like_dom_sf"/>
</dbReference>
<proteinExistence type="inferred from homology"/>
<dbReference type="InterPro" id="IPR007110">
    <property type="entry name" value="Ig-like_dom"/>
</dbReference>
<dbReference type="GO" id="GO:0005737">
    <property type="term" value="C:cytoplasm"/>
    <property type="evidence" value="ECO:0007669"/>
    <property type="project" value="UniProtKB-SubCell"/>
</dbReference>
<dbReference type="InterPro" id="IPR036028">
    <property type="entry name" value="SH3-like_dom_sf"/>
</dbReference>
<evidence type="ECO:0000256" key="16">
    <source>
        <dbReference type="ARBA" id="ARBA00022842"/>
    </source>
</evidence>
<feature type="domain" description="Ig-like" evidence="28">
    <location>
        <begin position="1061"/>
        <end position="1145"/>
    </location>
</feature>
<feature type="domain" description="Ig-like" evidence="28">
    <location>
        <begin position="1419"/>
        <end position="1503"/>
    </location>
</feature>
<feature type="domain" description="Ig-like" evidence="28">
    <location>
        <begin position="1149"/>
        <end position="1232"/>
    </location>
</feature>
<feature type="domain" description="Ig-like" evidence="28">
    <location>
        <begin position="70"/>
        <end position="150"/>
    </location>
</feature>
<dbReference type="SUPFAM" id="SSF50729">
    <property type="entry name" value="PH domain-like"/>
    <property type="match status" value="1"/>
</dbReference>
<evidence type="ECO:0000256" key="20">
    <source>
        <dbReference type="ARBA" id="ARBA00023319"/>
    </source>
</evidence>
<feature type="region of interest" description="Disordered" evidence="24">
    <location>
        <begin position="4356"/>
        <end position="4377"/>
    </location>
</feature>
<evidence type="ECO:0000256" key="9">
    <source>
        <dbReference type="ARBA" id="ARBA00022553"/>
    </source>
</evidence>
<accession>A0AAE0VDJ4</accession>
<dbReference type="Pfam" id="PF00041">
    <property type="entry name" value="fn3"/>
    <property type="match status" value="1"/>
</dbReference>
<evidence type="ECO:0000256" key="18">
    <source>
        <dbReference type="ARBA" id="ARBA00023157"/>
    </source>
</evidence>
<evidence type="ECO:0000256" key="5">
    <source>
        <dbReference type="ARBA" id="ARBA00012513"/>
    </source>
</evidence>
<organism evidence="30 31">
    <name type="scientific">Hemibagrus guttatus</name>
    <dbReference type="NCBI Taxonomy" id="175788"/>
    <lineage>
        <taxon>Eukaryota</taxon>
        <taxon>Metazoa</taxon>
        <taxon>Chordata</taxon>
        <taxon>Craniata</taxon>
        <taxon>Vertebrata</taxon>
        <taxon>Euteleostomi</taxon>
        <taxon>Actinopterygii</taxon>
        <taxon>Neopterygii</taxon>
        <taxon>Teleostei</taxon>
        <taxon>Ostariophysi</taxon>
        <taxon>Siluriformes</taxon>
        <taxon>Bagridae</taxon>
        <taxon>Hemibagrus</taxon>
    </lineage>
</organism>
<keyword evidence="16" id="KW-0460">Magnesium</keyword>
<feature type="domain" description="Ig-like" evidence="28">
    <location>
        <begin position="2169"/>
        <end position="2256"/>
    </location>
</feature>
<dbReference type="PRINTS" id="PR00014">
    <property type="entry name" value="FNTYPEIII"/>
</dbReference>
<dbReference type="GO" id="GO:0046872">
    <property type="term" value="F:metal ion binding"/>
    <property type="evidence" value="ECO:0007669"/>
    <property type="project" value="UniProtKB-KW"/>
</dbReference>
<feature type="compositionally biased region" description="Basic residues" evidence="24">
    <location>
        <begin position="2842"/>
        <end position="2851"/>
    </location>
</feature>
<dbReference type="Pfam" id="PF07679">
    <property type="entry name" value="I-set"/>
    <property type="match status" value="30"/>
</dbReference>
<dbReference type="SMART" id="SM00406">
    <property type="entry name" value="IGv"/>
    <property type="match status" value="6"/>
</dbReference>
<feature type="domain" description="SH3" evidence="25">
    <location>
        <begin position="3413"/>
        <end position="3480"/>
    </location>
</feature>
<dbReference type="SUPFAM" id="SSF49265">
    <property type="entry name" value="Fibronectin type III"/>
    <property type="match status" value="1"/>
</dbReference>
<dbReference type="Gene3D" id="1.20.900.10">
    <property type="entry name" value="Dbl homology (DH) domain"/>
    <property type="match status" value="1"/>
</dbReference>
<feature type="domain" description="Ig-like" evidence="28">
    <location>
        <begin position="704"/>
        <end position="788"/>
    </location>
</feature>
<feature type="domain" description="Ig-like" evidence="28">
    <location>
        <begin position="1251"/>
        <end position="1328"/>
    </location>
</feature>
<feature type="compositionally biased region" description="Basic and acidic residues" evidence="24">
    <location>
        <begin position="2591"/>
        <end position="2609"/>
    </location>
</feature>
<evidence type="ECO:0000256" key="24">
    <source>
        <dbReference type="SAM" id="MobiDB-lite"/>
    </source>
</evidence>
<feature type="domain" description="Ig-like" evidence="28">
    <location>
        <begin position="1988"/>
        <end position="2060"/>
    </location>
</feature>
<keyword evidence="20" id="KW-0393">Immunoglobulin domain</keyword>
<dbReference type="FunFam" id="2.60.40.10:FF:000747">
    <property type="entry name" value="obscurin isoform X6"/>
    <property type="match status" value="1"/>
</dbReference>
<dbReference type="InterPro" id="IPR013106">
    <property type="entry name" value="Ig_V-set"/>
</dbReference>
<dbReference type="CDD" id="cd00063">
    <property type="entry name" value="FN3"/>
    <property type="match status" value="1"/>
</dbReference>
<protein>
    <recommendedName>
        <fullName evidence="5">non-specific serine/threonine protein kinase</fullName>
        <ecNumber evidence="5">2.7.11.1</ecNumber>
    </recommendedName>
</protein>
<dbReference type="FunFam" id="2.60.40.10:FF:000032">
    <property type="entry name" value="palladin isoform X1"/>
    <property type="match status" value="1"/>
</dbReference>
<feature type="domain" description="Ig-like" evidence="28">
    <location>
        <begin position="1"/>
        <end position="58"/>
    </location>
</feature>
<dbReference type="FunFam" id="2.60.40.10:FF:000421">
    <property type="entry name" value="LOW QUALITY PROTEIN: obscurin"/>
    <property type="match status" value="2"/>
</dbReference>
<dbReference type="Gene3D" id="2.30.30.40">
    <property type="entry name" value="SH3 Domains"/>
    <property type="match status" value="1"/>
</dbReference>
<dbReference type="PROSITE" id="PS50003">
    <property type="entry name" value="PH_DOMAIN"/>
    <property type="match status" value="1"/>
</dbReference>
<keyword evidence="14" id="KW-0418">Kinase</keyword>
<dbReference type="SMART" id="SM00325">
    <property type="entry name" value="RhoGEF"/>
    <property type="match status" value="1"/>
</dbReference>
<feature type="region of interest" description="Disordered" evidence="24">
    <location>
        <begin position="4088"/>
        <end position="4122"/>
    </location>
</feature>
<evidence type="ECO:0000256" key="2">
    <source>
        <dbReference type="ARBA" id="ARBA00004123"/>
    </source>
</evidence>
<feature type="domain" description="Ig-like" evidence="28">
    <location>
        <begin position="162"/>
        <end position="250"/>
    </location>
</feature>
<keyword evidence="31" id="KW-1185">Reference proteome</keyword>
<sequence length="4389" mass="486820">MLSCEVSDSKTEVKWYKDGKQLISSKTVHVETKGKIRQLVLDNVEKKDAGEYTCEVGNEKLVFKIQVAEPQATFINKDTYQKEVRVSASQKATLSCEVSDSKTEVKWYKERKQLISSKTVHVETRGKIRQLVLDSVEKKDTGEYTCEAGNEKLVFKIQVAEPQATFINKDTYQKDVKAFASQKATLSCEVSDSKTEVKWYKDGKQLISSKTVHMETKGKIRQLVLDSVEKKDAGEYTCEVGNEKLAFKIQVADAPAKFQKKSSIKETIAVQETENIVLTTVATTEHANISWFRDGVELKDGNKYEMKREGLSHVLIIKSSEAKDTGTYTCQTAEDKMEFQVQIKESPLKFVVGLEPVSAVLGSTMTLSCQLNRAVGDVLWRHNNKEIKPGGRYVIRADGAQRLLTISSVAPEDEGELSCECKDDKTSAKIATKAPRLVKFLSKLNNVVANEGKDAIFKCSVTPPDLSLRWLFNNAPVTSGPKFKIAHGGTSHSLTITAVTLEDVGEISVDAEGKLCKATLQVQKLPVMFIKKLENKTVQEQDTVELEVELSRPSTEVKWMKNGIVLQPEGNLNIKVDGVKQTLIFKSVTCSDRGFYSCETLDDKTQAKLTVEMKKIQVVKGLKEMKVHEQETVTMEVELSQPDVEAFWTKDGQKLRASPKILMTTRGNKHSLTMSQLKIEDSGMISFQAEGVHTSAKLIVREPPAKILRPLEDVTTPEKEKATFECEVSRANADVKWFKNEEELKPGKRYVIHSQGCKRSLLIQKCTYEDQGLYVCKTTDDNTSAKLTIHARDIKIIKQLQDLKVTEKESAAFVCEVSHDEVEGQWFKDDVKLKAGDNIKMRQEGRTYVLLFKSVKPEDAAEIKFVAEKASSVAKLTVRELPVRFVKKLRDKIAMYKHRGHLECQVSRASAMVTWYKNKNKIEANNKYEISSEDVYRKLTINDVDSGDEATYTCDAVDEKTSCKLLVEEQAISIVKELNSVEVTEPFAAHFEVEISIETIKPVKWALNGEILSESSDVDIEKEGTMHRLTFKKTKESMSGTVQFTAGKSKSTAQLTVKERPIEVVEPLKNVTGQEKASAKLSCRLSAVPKEVCWLKGQTALEASSKYIMKQSAAEVQLLIQALSPDDAGEYRCRTGTCETKATLTVEVRKVQITKCLTDVEVDEGGDAVFTCEVNYADEEAEWFLNDKLLFNNEVNVLQHVNKTHSLTLKNLAPQDGGKITFKIREEKQTVCLKVKEKKAVFLKLLDDMIGEEKGTVTLKCEASKPIVSPIWRKDGAILSAGRKHELLHDGRILGLTIRDVTQTDAGEYSCDLGTDLTKSKVTVRDISIGITKRLKSVEAKAGETCVFECVLSRECPDACSWSLKGQPVTSGGRFQISSKGRKHTLSIKGVTGSDSGEVVFTLKDLNSRAMLAVKGEIPTLSKELQDVSIAPGEDAVFLCELAQAGLDVIWRKSGKSIQKSQKYEMIQENKVVKLIVHSVTAKDSGEYSCEVTGGPTSKARLEIKVLPAVFTRGLEDQKALEKESVTWCCELSKPALPILFKIPLNKLEAEVGKTAIFQCELTNPGAPVVWRKDQKILQSSNKHHLRQDGAVVELVIYKLLEADSGEYSCDSGYETTSAQLTVKELDITIDTGLKSCIVNEGDDVTLECFVSHDGAQNVNWELQGVPLQSNEMNVIQVEGKRHSLTLRSVTEKDSGTVSFHVGSHTSFACLTVKAVPVVQFTKDLKNQEAVEGDKATLSCETSTPDAQVTWRKDRQVISEGDKYSIQKNGTVQTLVIYQLTVGDAGEFVCEVGDKQTKATLSVKERVRITRELNNVTVTTGKDAVFHCEVSQTGVTNVEWWLGSNHLQSNDLNQISSQGREHSLVLKMVTPDDSGDVAFVVGSERTVASLVVKAKSKESPVFFRKELENQDAVEGDMVTLCCELSKSSVNVEWRKGGVVLQPGKKFQLKQEGGIQELHINDLKPEDSGYYTCDAGNQLTTALVSVQEAEVLIVSGIKSTDVFAGEQAVFSCQLSRRAKGRVQWWLDGTRLENSPFSIIGVGEDNIHTLTLKNLAPSDSGTVLFKTGSLTSSARLLVKDPTVEVVNAMEDINIAENQPAEFICQFSRPVRAIWKQNGQPVQPDGHRLIVEQDWTVARLYISRVTAQDVGVYSCEAEGTRVEAHLRVQAKPIEIIQGLDNMETIEGGEALFECSIAVPESKDCRWLVDGKPVKESEKVEIVCFENGRRHLLLLKDLSAGDNCTVTFQAGTASTSALLTVKGWQLEVVKPLEDKTVVAGEQVEFTCVLNKPVPERDVNWYANGSELRPDDIWAMKNNGCACTLILKKALVRSPLEITFAAQDAISVAKLVTIGVPDPPEDPELVTKGPTSVTLSWFTPLSDGGSPILGYRVEMRQVDSALWQPCHAELVCNTEFTVENLVSGSGYRFRVAAINRAGTGDSVQLPQTVTLDAPVTIAKKLSVSELQKGKIARLECELSSERKHIIWQKDDQEVEMGAKYQAVTQGKSQILLIKDFQPADQGKYACVVSAEVKTSTNLELEGDATVIPQPEEGGQPGLPPEAASEGDLHVLWEALAKKRRMSREPTLDSISELPEEDGKEKIQDQEGKGVKKEQIKDTVKPIEIKPELNLYTSSEDESLSGTSSLVSYLKKSSKSAVAISESETTASQKLYEHFQMTEKSVQQTMATPPFEIAKDDKDELQEAAIKIQAAFKGYKARKDMRPAFKDVFKDQNKEPNTTIHLECIADGKPDKVRWLKDGKPLVDGKHHHIDIYNDGTCSLIVPAATTNDTGVYTCEVTNKYGVASHSAKVIIGSVRESSGRRPLTLGYSADSEPESSGSEMEESLRQASRRLQKLLRTRLPPNVEEEPFVSADEGDLQPPDPHSYREDDSYIYIRFDTSSEAHFASQRFQEMFTHQGVPVNTTIIETGTKIELRIKKMGFNQDGSQTPTEEKPLFVSAAPVFLTQLQNQEVPDGYPVSFDCVIIGKPPPSVRWFKDGKVLQEDDHYMINEDQEGCHQLIITTVRPLDMGVYRCVAENDGGIASSKAELRVEMSCSSDYDTAADATETSSYISAKDYVSSSEHRDTEAFESVVEDEQLPQVVDELHDLYLSPGAPNAKMSVRVKGFPTPKVYWFKDGVALTPTDRVLLLTERDVYSLEIVEVKYEDSGEYSVYISNPAGAAYSSARMVVLDPGDRIPEALKIRDSKEPLVPPRFLEKFCNRTVKQGASITLSVKVEGSPTPSVNWLKEEALKDILWIKADTSGYKIASSGFQHSLILMDVGKEHSGTYTCIASNRAGQSVNTARLDVDQGLTTFPTGQQSIITPDICGITISPPDEEGKGEPKLPYLPGVDTAEFLQKLTCQITEMVSAKITQASLRVPGADSDDESKTPSPSPYHGRSRPASLIADSSSESDEGDARGEMFDIYVAIADYNPMGQSKESIALKEGQYVEVLDSAHPLKWLVRTKPTKTTPSRQGWVSPAYLDKKLKISADTGEVPETTGEEVTEGEYKRKLCQLIQELITSEKEFVKELDFVTSHHLKHIDEESTPPEIRTHKSAIFRNINDISSFHSSAFLPGLEDCDTDDDIAMRFLKNTEGFENYLQYLIGQAKAQATISEKDVHQYFKKYTDSELVNVDPAEGPVRSVNGYLQRPLDRIQKYKDLLKEMIKNKARNGQNCCLLEEAYAMVSSLPTRSENTHHVSLIENYPANLEALGEPIRQGPFIVWEGAPGVRSSSRGHHRHVFLFKNYIIICKQKRDTNSDIQTYTFKNMMKLTNIDVNETVEGDERAFEIWHEREDSVRKYTLQARTVILKNSWLRELRNLQQRYSMPAWIPETEKGGVASVAEKEGESSVAVSPSNKESRCGFCRGPPDFEAVLTDCTAELGQTVKLACKVTGSPKPVVAWFKDGRAVEVDPHHIIIEDPDGSCTLILDNMTADDSGQYMCFATSAAGNASTLGKITVQVPPLFIHKLRNVALIVGEDAQFTCTILSAPRPKIRWFKDGKLLTDQEKYQTYSEPRSGVVVFVIKNPGEKDLGRYECEMSNRLGNAKCAADLVLPTIAMAGGEQAISIEVTEQETKMPKKTIIIEETITTVVKNTRMKRHASPRTSSLGVYRSEASTPEPPRQRRTLPRKTIPTLYVTEPEGTAAKNPKWVEVEEIIEYKVNKSPKLPRRRGTSPGKRQPPENPNVNNSNNNKLVEALQMSGDGMDSETFSWEAEATNELGMLDSPEVEMMDFDEPCILTEMDPDTEDIQACSKEILDEGNKVYSLEDLEDYVPKEGETFGCGDSDVPEEKPCEISVLQREINEPTVGQPVLVNLGRPIASPKVRPGFFSRFKEHFSNVFSDPSPAGPSREKVVPIRVSGVSYSQSTAVPGSSGSHGKVEVTRSNEKSKYPTLIYLA</sequence>
<feature type="region of interest" description="Disordered" evidence="24">
    <location>
        <begin position="2578"/>
        <end position="2609"/>
    </location>
</feature>
<feature type="region of interest" description="Disordered" evidence="24">
    <location>
        <begin position="3369"/>
        <end position="3409"/>
    </location>
</feature>
<dbReference type="FunFam" id="2.60.40.10:FF:000214">
    <property type="entry name" value="titin isoform X1"/>
    <property type="match status" value="3"/>
</dbReference>
<dbReference type="InterPro" id="IPR035526">
    <property type="entry name" value="Obscurin_SH3"/>
</dbReference>
<evidence type="ECO:0000256" key="3">
    <source>
        <dbReference type="ARBA" id="ARBA00004496"/>
    </source>
</evidence>